<dbReference type="PROSITE" id="PS52015">
    <property type="entry name" value="TONB_CTD"/>
    <property type="match status" value="1"/>
</dbReference>
<keyword evidence="13" id="KW-1185">Reference proteome</keyword>
<evidence type="ECO:0000313" key="13">
    <source>
        <dbReference type="Proteomes" id="UP001167796"/>
    </source>
</evidence>
<evidence type="ECO:0000256" key="9">
    <source>
        <dbReference type="ARBA" id="ARBA00023136"/>
    </source>
</evidence>
<evidence type="ECO:0000313" key="12">
    <source>
        <dbReference type="EMBL" id="MDO7849289.1"/>
    </source>
</evidence>
<evidence type="ECO:0000256" key="10">
    <source>
        <dbReference type="SAM" id="SignalP"/>
    </source>
</evidence>
<dbReference type="NCBIfam" id="TIGR01352">
    <property type="entry name" value="tonB_Cterm"/>
    <property type="match status" value="1"/>
</dbReference>
<evidence type="ECO:0000256" key="5">
    <source>
        <dbReference type="ARBA" id="ARBA00022519"/>
    </source>
</evidence>
<dbReference type="InterPro" id="IPR006260">
    <property type="entry name" value="TonB/TolA_C"/>
</dbReference>
<name>A0ABT9AIW7_9BACT</name>
<evidence type="ECO:0000256" key="3">
    <source>
        <dbReference type="ARBA" id="ARBA00022448"/>
    </source>
</evidence>
<dbReference type="Pfam" id="PF07661">
    <property type="entry name" value="MORN_2"/>
    <property type="match status" value="2"/>
</dbReference>
<dbReference type="Gene3D" id="3.30.1150.10">
    <property type="match status" value="1"/>
</dbReference>
<dbReference type="InterPro" id="IPR051045">
    <property type="entry name" value="TonB-dependent_transducer"/>
</dbReference>
<keyword evidence="3" id="KW-0813">Transport</keyword>
<accession>A0ABT9AIW7</accession>
<evidence type="ECO:0000256" key="2">
    <source>
        <dbReference type="ARBA" id="ARBA00006555"/>
    </source>
</evidence>
<evidence type="ECO:0000256" key="1">
    <source>
        <dbReference type="ARBA" id="ARBA00004383"/>
    </source>
</evidence>
<feature type="domain" description="TonB C-terminal" evidence="11">
    <location>
        <begin position="165"/>
        <end position="255"/>
    </location>
</feature>
<dbReference type="EMBL" id="JAUQSX010000015">
    <property type="protein sequence ID" value="MDO7849289.1"/>
    <property type="molecule type" value="Genomic_DNA"/>
</dbReference>
<evidence type="ECO:0000256" key="7">
    <source>
        <dbReference type="ARBA" id="ARBA00022927"/>
    </source>
</evidence>
<keyword evidence="5" id="KW-0997">Cell inner membrane</keyword>
<gene>
    <name evidence="12" type="ORF">Q5H92_23195</name>
</gene>
<evidence type="ECO:0000256" key="4">
    <source>
        <dbReference type="ARBA" id="ARBA00022475"/>
    </source>
</evidence>
<comment type="similarity">
    <text evidence="2">Belongs to the TonB family.</text>
</comment>
<dbReference type="Pfam" id="PF03544">
    <property type="entry name" value="TonB_C"/>
    <property type="match status" value="1"/>
</dbReference>
<reference evidence="12" key="1">
    <citation type="submission" date="2023-07" db="EMBL/GenBank/DDBJ databases">
        <authorList>
            <person name="Kim M.K."/>
        </authorList>
    </citation>
    <scope>NUCLEOTIDE SEQUENCE</scope>
    <source>
        <strain evidence="12">M29</strain>
    </source>
</reference>
<evidence type="ECO:0000259" key="11">
    <source>
        <dbReference type="PROSITE" id="PS52015"/>
    </source>
</evidence>
<keyword evidence="8" id="KW-1133">Transmembrane helix</keyword>
<evidence type="ECO:0000256" key="8">
    <source>
        <dbReference type="ARBA" id="ARBA00022989"/>
    </source>
</evidence>
<comment type="caution">
    <text evidence="12">The sequence shown here is derived from an EMBL/GenBank/DDBJ whole genome shotgun (WGS) entry which is preliminary data.</text>
</comment>
<keyword evidence="9" id="KW-0472">Membrane</keyword>
<protein>
    <submittedName>
        <fullName evidence="12">TonB family protein</fullName>
    </submittedName>
</protein>
<feature type="signal peptide" evidence="10">
    <location>
        <begin position="1"/>
        <end position="23"/>
    </location>
</feature>
<evidence type="ECO:0000256" key="6">
    <source>
        <dbReference type="ARBA" id="ARBA00022692"/>
    </source>
</evidence>
<dbReference type="SUPFAM" id="SSF74653">
    <property type="entry name" value="TolA/TonB C-terminal domain"/>
    <property type="match status" value="1"/>
</dbReference>
<keyword evidence="6" id="KW-0812">Transmembrane</keyword>
<keyword evidence="4" id="KW-1003">Cell membrane</keyword>
<dbReference type="Proteomes" id="UP001167796">
    <property type="component" value="Unassembled WGS sequence"/>
</dbReference>
<keyword evidence="10" id="KW-0732">Signal</keyword>
<dbReference type="RefSeq" id="WP_305013957.1">
    <property type="nucleotide sequence ID" value="NZ_JAUQSX010000015.1"/>
</dbReference>
<sequence length="255" mass="27970">MKSSYSFLVPAALLALITTNAQAQQSAAGVKTEYLDSAGVVLPSAQSAAYRRETEHLDAGKGLVRIFSLEGRRESVREVEFQKGEPVPNGASENWYENGQLRSHEEYVHGQRLGEMRLYYPNGQLKRRAHYTSYFVSSGECFAADGQPVPFFEYEKLPVYPAGDGGTAAVVYAIQRGVKYPKDALKAGKSGRVFVSFNVTKTGEVADIKVVQGVFPSLDEQVVQSVQRLKPFIPGQQDGQPIAVPFTIPVTFAIE</sequence>
<dbReference type="Gene3D" id="2.20.110.10">
    <property type="entry name" value="Histone H3 K4-specific methyltransferase SET7/9 N-terminal domain"/>
    <property type="match status" value="1"/>
</dbReference>
<dbReference type="PANTHER" id="PTHR33446">
    <property type="entry name" value="PROTEIN TONB-RELATED"/>
    <property type="match status" value="1"/>
</dbReference>
<organism evidence="12 13">
    <name type="scientific">Hymenobacter mellowenesis</name>
    <dbReference type="NCBI Taxonomy" id="3063995"/>
    <lineage>
        <taxon>Bacteria</taxon>
        <taxon>Pseudomonadati</taxon>
        <taxon>Bacteroidota</taxon>
        <taxon>Cytophagia</taxon>
        <taxon>Cytophagales</taxon>
        <taxon>Hymenobacteraceae</taxon>
        <taxon>Hymenobacter</taxon>
    </lineage>
</organism>
<feature type="chain" id="PRO_5046431190" evidence="10">
    <location>
        <begin position="24"/>
        <end position="255"/>
    </location>
</feature>
<dbReference type="InterPro" id="IPR011652">
    <property type="entry name" value="MORN_2"/>
</dbReference>
<dbReference type="SUPFAM" id="SSF82185">
    <property type="entry name" value="Histone H3 K4-specific methyltransferase SET7/9 N-terminal domain"/>
    <property type="match status" value="1"/>
</dbReference>
<comment type="subcellular location">
    <subcellularLocation>
        <location evidence="1">Cell inner membrane</location>
        <topology evidence="1">Single-pass membrane protein</topology>
        <orientation evidence="1">Periplasmic side</orientation>
    </subcellularLocation>
</comment>
<proteinExistence type="inferred from homology"/>
<keyword evidence="7" id="KW-0653">Protein transport</keyword>
<dbReference type="InterPro" id="IPR037682">
    <property type="entry name" value="TonB_C"/>
</dbReference>